<sequence>MLKVTPRLGEVLKEKGYTSQLSFCNEHGINQRAVNSFDKSVQHKSVNLFAIARALNVNVEELFKVEEVPDEETTE</sequence>
<dbReference type="SUPFAM" id="SSF47413">
    <property type="entry name" value="lambda repressor-like DNA-binding domains"/>
    <property type="match status" value="1"/>
</dbReference>
<dbReference type="Proteomes" id="UP000254400">
    <property type="component" value="Unassembled WGS sequence"/>
</dbReference>
<dbReference type="AlphaFoldDB" id="A0A378XWD1"/>
<dbReference type="Gene3D" id="1.10.260.40">
    <property type="entry name" value="lambda repressor-like DNA-binding domains"/>
    <property type="match status" value="1"/>
</dbReference>
<dbReference type="InterPro" id="IPR010982">
    <property type="entry name" value="Lambda_DNA-bd_dom_sf"/>
</dbReference>
<protein>
    <recommendedName>
        <fullName evidence="3">Helix-turn-helix transcriptional regulator</fullName>
    </recommendedName>
</protein>
<accession>A0A378XWD1</accession>
<evidence type="ECO:0000313" key="2">
    <source>
        <dbReference type="Proteomes" id="UP000254400"/>
    </source>
</evidence>
<evidence type="ECO:0008006" key="3">
    <source>
        <dbReference type="Google" id="ProtNLM"/>
    </source>
</evidence>
<dbReference type="RefSeq" id="WP_019686715.1">
    <property type="nucleotide sequence ID" value="NZ_CP036496.1"/>
</dbReference>
<dbReference type="GeneID" id="93350417"/>
<dbReference type="EMBL" id="UGSC01000001">
    <property type="protein sequence ID" value="SUA68336.1"/>
    <property type="molecule type" value="Genomic_DNA"/>
</dbReference>
<organism evidence="1 2">
    <name type="scientific">Paenibacillus polymyxa</name>
    <name type="common">Bacillus polymyxa</name>
    <dbReference type="NCBI Taxonomy" id="1406"/>
    <lineage>
        <taxon>Bacteria</taxon>
        <taxon>Bacillati</taxon>
        <taxon>Bacillota</taxon>
        <taxon>Bacilli</taxon>
        <taxon>Bacillales</taxon>
        <taxon>Paenibacillaceae</taxon>
        <taxon>Paenibacillus</taxon>
    </lineage>
</organism>
<evidence type="ECO:0000313" key="1">
    <source>
        <dbReference type="EMBL" id="SUA68336.1"/>
    </source>
</evidence>
<proteinExistence type="predicted"/>
<dbReference type="GO" id="GO:0003677">
    <property type="term" value="F:DNA binding"/>
    <property type="evidence" value="ECO:0007669"/>
    <property type="project" value="InterPro"/>
</dbReference>
<name>A0A378XWD1_PAEPO</name>
<reference evidence="1 2" key="1">
    <citation type="submission" date="2018-06" db="EMBL/GenBank/DDBJ databases">
        <authorList>
            <consortium name="Pathogen Informatics"/>
            <person name="Doyle S."/>
        </authorList>
    </citation>
    <scope>NUCLEOTIDE SEQUENCE [LARGE SCALE GENOMIC DNA]</scope>
    <source>
        <strain evidence="1 2">NCTC10343</strain>
    </source>
</reference>
<gene>
    <name evidence="1" type="ORF">NCTC10343_01631</name>
</gene>